<evidence type="ECO:0000313" key="4">
    <source>
        <dbReference type="EMBL" id="OGF27682.1"/>
    </source>
</evidence>
<dbReference type="PANTHER" id="PTHR33393">
    <property type="entry name" value="POLYGLUTAMINE SYNTHESIS ACCESSORY PROTEIN RV0574C-RELATED"/>
    <property type="match status" value="1"/>
</dbReference>
<evidence type="ECO:0000256" key="2">
    <source>
        <dbReference type="SAM" id="Phobius"/>
    </source>
</evidence>
<reference evidence="4 5" key="1">
    <citation type="journal article" date="2016" name="Nat. Commun.">
        <title>Thousands of microbial genomes shed light on interconnected biogeochemical processes in an aquifer system.</title>
        <authorList>
            <person name="Anantharaman K."/>
            <person name="Brown C.T."/>
            <person name="Hug L.A."/>
            <person name="Sharon I."/>
            <person name="Castelle C.J."/>
            <person name="Probst A.J."/>
            <person name="Thomas B.C."/>
            <person name="Singh A."/>
            <person name="Wilkins M.J."/>
            <person name="Karaoz U."/>
            <person name="Brodie E.L."/>
            <person name="Williams K.H."/>
            <person name="Hubbard S.S."/>
            <person name="Banfield J.F."/>
        </authorList>
    </citation>
    <scope>NUCLEOTIDE SEQUENCE [LARGE SCALE GENOMIC DNA]</scope>
</reference>
<dbReference type="AlphaFoldDB" id="A0A1F5SLW2"/>
<keyword evidence="2" id="KW-1133">Transmembrane helix</keyword>
<evidence type="ECO:0000259" key="3">
    <source>
        <dbReference type="SMART" id="SM00854"/>
    </source>
</evidence>
<dbReference type="SMART" id="SM00854">
    <property type="entry name" value="PGA_cap"/>
    <property type="match status" value="1"/>
</dbReference>
<comment type="caution">
    <text evidence="4">The sequence shown here is derived from an EMBL/GenBank/DDBJ whole genome shotgun (WGS) entry which is preliminary data.</text>
</comment>
<evidence type="ECO:0000313" key="5">
    <source>
        <dbReference type="Proteomes" id="UP000178367"/>
    </source>
</evidence>
<keyword evidence="2" id="KW-0472">Membrane</keyword>
<dbReference type="Pfam" id="PF09587">
    <property type="entry name" value="PGA_cap"/>
    <property type="match status" value="1"/>
</dbReference>
<feature type="domain" description="Capsule synthesis protein CapA" evidence="3">
    <location>
        <begin position="75"/>
        <end position="302"/>
    </location>
</feature>
<feature type="transmembrane region" description="Helical" evidence="2">
    <location>
        <begin position="12"/>
        <end position="31"/>
    </location>
</feature>
<proteinExistence type="inferred from homology"/>
<keyword evidence="2" id="KW-0812">Transmembrane</keyword>
<dbReference type="Proteomes" id="UP000178367">
    <property type="component" value="Unassembled WGS sequence"/>
</dbReference>
<accession>A0A1F5SLW2</accession>
<dbReference type="STRING" id="1797994.A2227_03840"/>
<comment type="similarity">
    <text evidence="1">Belongs to the CapA family.</text>
</comment>
<name>A0A1F5SLW2_9BACT</name>
<protein>
    <recommendedName>
        <fullName evidence="3">Capsule synthesis protein CapA domain-containing protein</fullName>
    </recommendedName>
</protein>
<dbReference type="InterPro" id="IPR052169">
    <property type="entry name" value="CW_Biosynth-Accessory"/>
</dbReference>
<evidence type="ECO:0000256" key="1">
    <source>
        <dbReference type="ARBA" id="ARBA00005662"/>
    </source>
</evidence>
<dbReference type="InterPro" id="IPR019079">
    <property type="entry name" value="Capsule_synth_CapA"/>
</dbReference>
<sequence length="376" mass="41714">MKNNHSTNDLVFIITALTPIFFVFLIFYFAWDNGAGTDRGVESAPAIADNPAAVFARPAKSFAFNLPGSAARPLKMLFFGDLMLDRHVGEKIARTGLDDIFSGFVSEFFRGYDLIGANLEGAVTDNGEHYPPAMSYDFAFHPDLIAELKNYNFNFFNIANNHLSDQGERGIEETGKNLDALGFISAGCADRKIGECSSEILALSGRKIGLAGFSMVYGLLDQNKMENAVRKLASSTDQVIVNIHWGREYEHNFNATQRSVAHKLIDAGADIVIGHHPHVVQGMEIYKGKPIFYSLGNFIFDQYFSADTQEELAVGLEIVDGGVTIDLFPLRSKSSRPELMADDERRIFFDKFVKWSEVDNGTARQVENGQLHISTK</sequence>
<dbReference type="EMBL" id="MFGB01000006">
    <property type="protein sequence ID" value="OGF27682.1"/>
    <property type="molecule type" value="Genomic_DNA"/>
</dbReference>
<dbReference type="PANTHER" id="PTHR33393:SF11">
    <property type="entry name" value="POLYGLUTAMINE SYNTHESIS ACCESSORY PROTEIN RV0574C-RELATED"/>
    <property type="match status" value="1"/>
</dbReference>
<gene>
    <name evidence="4" type="ORF">A2227_03840</name>
</gene>
<dbReference type="CDD" id="cd07381">
    <property type="entry name" value="MPP_CapA"/>
    <property type="match status" value="1"/>
</dbReference>
<dbReference type="SUPFAM" id="SSF56300">
    <property type="entry name" value="Metallo-dependent phosphatases"/>
    <property type="match status" value="1"/>
</dbReference>
<organism evidence="4 5">
    <name type="scientific">Candidatus Falkowbacteria bacterium RIFOXYA2_FULL_47_19</name>
    <dbReference type="NCBI Taxonomy" id="1797994"/>
    <lineage>
        <taxon>Bacteria</taxon>
        <taxon>Candidatus Falkowiibacteriota</taxon>
    </lineage>
</organism>
<dbReference type="InterPro" id="IPR029052">
    <property type="entry name" value="Metallo-depent_PP-like"/>
</dbReference>
<dbReference type="Gene3D" id="3.60.21.10">
    <property type="match status" value="1"/>
</dbReference>